<dbReference type="EMBL" id="WCSB01000407">
    <property type="protein sequence ID" value="KAB4440191.1"/>
    <property type="molecule type" value="Genomic_DNA"/>
</dbReference>
<gene>
    <name evidence="1" type="ORF">GAN93_28215</name>
</gene>
<name>A0A7J5J8T9_BACT4</name>
<proteinExistence type="predicted"/>
<evidence type="ECO:0000313" key="2">
    <source>
        <dbReference type="Proteomes" id="UP000460317"/>
    </source>
</evidence>
<dbReference type="PANTHER" id="PTHR42706:SF1">
    <property type="entry name" value="FORMYLTETRAHYDROFOLATE DEFORMYLASE 2, MITOCHONDRIAL"/>
    <property type="match status" value="1"/>
</dbReference>
<sequence>DVVRITHKDTVQDLVSKGKDLEKIVLSRAVQKHIERKVLAYKNKTVIFS</sequence>
<dbReference type="InterPro" id="IPR036477">
    <property type="entry name" value="Formyl_transf_N_sf"/>
</dbReference>
<dbReference type="SUPFAM" id="SSF53328">
    <property type="entry name" value="Formyltransferase"/>
    <property type="match status" value="1"/>
</dbReference>
<organism evidence="1 2">
    <name type="scientific">Bacteroides thetaiotaomicron</name>
    <dbReference type="NCBI Taxonomy" id="818"/>
    <lineage>
        <taxon>Bacteria</taxon>
        <taxon>Pseudomonadati</taxon>
        <taxon>Bacteroidota</taxon>
        <taxon>Bacteroidia</taxon>
        <taxon>Bacteroidales</taxon>
        <taxon>Bacteroidaceae</taxon>
        <taxon>Bacteroides</taxon>
    </lineage>
</organism>
<feature type="non-terminal residue" evidence="1">
    <location>
        <position position="1"/>
    </location>
</feature>
<dbReference type="Proteomes" id="UP000460317">
    <property type="component" value="Unassembled WGS sequence"/>
</dbReference>
<evidence type="ECO:0000313" key="1">
    <source>
        <dbReference type="EMBL" id="KAB4440191.1"/>
    </source>
</evidence>
<dbReference type="Gene3D" id="3.40.50.170">
    <property type="entry name" value="Formyl transferase, N-terminal domain"/>
    <property type="match status" value="1"/>
</dbReference>
<dbReference type="GO" id="GO:0006189">
    <property type="term" value="P:'de novo' IMP biosynthetic process"/>
    <property type="evidence" value="ECO:0007669"/>
    <property type="project" value="InterPro"/>
</dbReference>
<dbReference type="InterPro" id="IPR004810">
    <property type="entry name" value="PurU"/>
</dbReference>
<accession>A0A7J5J8T9</accession>
<dbReference type="GO" id="GO:0008864">
    <property type="term" value="F:formyltetrahydrofolate deformylase activity"/>
    <property type="evidence" value="ECO:0007669"/>
    <property type="project" value="InterPro"/>
</dbReference>
<protein>
    <submittedName>
        <fullName evidence="1">Formyltetrahydrofolate deformylase</fullName>
    </submittedName>
</protein>
<reference evidence="1 2" key="1">
    <citation type="journal article" date="2019" name="Nat. Med.">
        <title>A library of human gut bacterial isolates paired with longitudinal multiomics data enables mechanistic microbiome research.</title>
        <authorList>
            <person name="Poyet M."/>
            <person name="Groussin M."/>
            <person name="Gibbons S.M."/>
            <person name="Avila-Pacheco J."/>
            <person name="Jiang X."/>
            <person name="Kearney S.M."/>
            <person name="Perrotta A.R."/>
            <person name="Berdy B."/>
            <person name="Zhao S."/>
            <person name="Lieberman T.D."/>
            <person name="Swanson P.K."/>
            <person name="Smith M."/>
            <person name="Roesemann S."/>
            <person name="Alexander J.E."/>
            <person name="Rich S.A."/>
            <person name="Livny J."/>
            <person name="Vlamakis H."/>
            <person name="Clish C."/>
            <person name="Bullock K."/>
            <person name="Deik A."/>
            <person name="Scott J."/>
            <person name="Pierce K.A."/>
            <person name="Xavier R.J."/>
            <person name="Alm E.J."/>
        </authorList>
    </citation>
    <scope>NUCLEOTIDE SEQUENCE [LARGE SCALE GENOMIC DNA]</scope>
    <source>
        <strain evidence="1 2">BIOML-A165</strain>
    </source>
</reference>
<dbReference type="AlphaFoldDB" id="A0A7J5J8T9"/>
<dbReference type="PANTHER" id="PTHR42706">
    <property type="entry name" value="FORMYLTETRAHYDROFOLATE DEFORMYLASE"/>
    <property type="match status" value="1"/>
</dbReference>
<comment type="caution">
    <text evidence="1">The sequence shown here is derived from an EMBL/GenBank/DDBJ whole genome shotgun (WGS) entry which is preliminary data.</text>
</comment>